<dbReference type="Gene3D" id="3.40.50.2000">
    <property type="entry name" value="Glycogen Phosphorylase B"/>
    <property type="match status" value="2"/>
</dbReference>
<dbReference type="InterPro" id="IPR050426">
    <property type="entry name" value="Glycosyltransferase_28"/>
</dbReference>
<protein>
    <submittedName>
        <fullName evidence="3">Sterol 3-beta-glucosyltransferase UGT80A2</fullName>
    </submittedName>
</protein>
<dbReference type="Pfam" id="PF03033">
    <property type="entry name" value="Glyco_transf_28"/>
    <property type="match status" value="1"/>
</dbReference>
<keyword evidence="4" id="KW-1185">Reference proteome</keyword>
<gene>
    <name evidence="3" type="ORF">ColLi_04334</name>
</gene>
<dbReference type="CDD" id="cd03784">
    <property type="entry name" value="GT1_Gtf-like"/>
    <property type="match status" value="1"/>
</dbReference>
<dbReference type="GO" id="GO:0016906">
    <property type="term" value="F:sterol 3-beta-glucosyltransferase activity"/>
    <property type="evidence" value="ECO:0007669"/>
    <property type="project" value="UniProtKB-ARBA"/>
</dbReference>
<dbReference type="InterPro" id="IPR004276">
    <property type="entry name" value="GlycoTrans_28_N"/>
</dbReference>
<dbReference type="PANTHER" id="PTHR48050">
    <property type="entry name" value="STEROL 3-BETA-GLUCOSYLTRANSFERASE"/>
    <property type="match status" value="1"/>
</dbReference>
<name>A0AA37GIA2_9PEZI</name>
<dbReference type="PANTHER" id="PTHR48050:SF27">
    <property type="entry name" value="GLUCOSYLTRANSFERASE, PUTATIVE (AFU_ORTHOLOGUE AFUA_7G04880)-RELATED"/>
    <property type="match status" value="1"/>
</dbReference>
<dbReference type="Proteomes" id="UP001055172">
    <property type="component" value="Unassembled WGS sequence"/>
</dbReference>
<comment type="caution">
    <text evidence="3">The sequence shown here is derived from an EMBL/GenBank/DDBJ whole genome shotgun (WGS) entry which is preliminary data.</text>
</comment>
<evidence type="ECO:0000256" key="1">
    <source>
        <dbReference type="ARBA" id="ARBA00022679"/>
    </source>
</evidence>
<reference evidence="3 4" key="1">
    <citation type="submission" date="2021-07" db="EMBL/GenBank/DDBJ databases">
        <title>Genome data of Colletotrichum spaethianum.</title>
        <authorList>
            <person name="Utami Y.D."/>
            <person name="Hiruma K."/>
        </authorList>
    </citation>
    <scope>NUCLEOTIDE SEQUENCE [LARGE SCALE GENOMIC DNA]</scope>
    <source>
        <strain evidence="3 4">MAFF 242679</strain>
    </source>
</reference>
<dbReference type="SUPFAM" id="SSF53756">
    <property type="entry name" value="UDP-Glycosyltransferase/glycogen phosphorylase"/>
    <property type="match status" value="1"/>
</dbReference>
<dbReference type="AlphaFoldDB" id="A0AA37GIA2"/>
<evidence type="ECO:0000313" key="4">
    <source>
        <dbReference type="Proteomes" id="UP001055172"/>
    </source>
</evidence>
<accession>A0AA37GIA2</accession>
<proteinExistence type="predicted"/>
<dbReference type="FunFam" id="3.40.50.2000:FF:000009">
    <property type="entry name" value="Sterol 3-beta-glucosyltransferase UGT80A2"/>
    <property type="match status" value="1"/>
</dbReference>
<organism evidence="3 4">
    <name type="scientific">Colletotrichum liriopes</name>
    <dbReference type="NCBI Taxonomy" id="708192"/>
    <lineage>
        <taxon>Eukaryota</taxon>
        <taxon>Fungi</taxon>
        <taxon>Dikarya</taxon>
        <taxon>Ascomycota</taxon>
        <taxon>Pezizomycotina</taxon>
        <taxon>Sordariomycetes</taxon>
        <taxon>Hypocreomycetidae</taxon>
        <taxon>Glomerellales</taxon>
        <taxon>Glomerellaceae</taxon>
        <taxon>Colletotrichum</taxon>
        <taxon>Colletotrichum spaethianum species complex</taxon>
    </lineage>
</organism>
<evidence type="ECO:0000259" key="2">
    <source>
        <dbReference type="Pfam" id="PF03033"/>
    </source>
</evidence>
<keyword evidence="1" id="KW-0808">Transferase</keyword>
<evidence type="ECO:0000313" key="3">
    <source>
        <dbReference type="EMBL" id="GJC81496.1"/>
    </source>
</evidence>
<dbReference type="InterPro" id="IPR002213">
    <property type="entry name" value="UDP_glucos_trans"/>
</dbReference>
<sequence length="389" mass="43348">MNIVIQVVGSRGDVQPFIALGGALQNYGHRVRLATHTTFANFVRESGLEFYDIGGRPEDLMSSLLNNYYPQYMVRNPGLFPSLKSICDGELSRKRRMVEEMLQGCWRSCYEPDEVSCEPFVADAIIANPPGFAHVHCGQALGIPVHMMFTMPWTPTRAFPHPLANVKSGSVDMKMSSSHYMSYGVVDYMTWQGYVLQVGQLLLFVLTDYYYRLGDVINRWRRNVLGLETLPESVGSELLDVAQVPYTYCWSPALIPKPKDWGPHIDICGFFLRPEPSYTPPSNLTTFLDKGPPPIYIGFGSIVIDDAESMTKTILDACRLSGVRAIISRGWSKLGGNNPVTDSVFYIDDCPHEWLFKRVAAVVHHGGAGTTACGLFNARPTVVVPFFGE</sequence>
<dbReference type="EMBL" id="BPPX01000007">
    <property type="protein sequence ID" value="GJC81496.1"/>
    <property type="molecule type" value="Genomic_DNA"/>
</dbReference>
<feature type="domain" description="Glycosyltransferase family 28 N-terminal" evidence="2">
    <location>
        <begin position="3"/>
        <end position="160"/>
    </location>
</feature>
<dbReference type="GO" id="GO:0005975">
    <property type="term" value="P:carbohydrate metabolic process"/>
    <property type="evidence" value="ECO:0007669"/>
    <property type="project" value="InterPro"/>
</dbReference>